<dbReference type="PROSITE" id="PS50977">
    <property type="entry name" value="HTH_TETR_2"/>
    <property type="match status" value="1"/>
</dbReference>
<dbReference type="Pfam" id="PF00440">
    <property type="entry name" value="TetR_N"/>
    <property type="match status" value="1"/>
</dbReference>
<feature type="domain" description="HTH tetR-type" evidence="5">
    <location>
        <begin position="9"/>
        <end position="69"/>
    </location>
</feature>
<reference evidence="6" key="1">
    <citation type="journal article" date="2021" name="PeerJ">
        <title>Extensive microbial diversity within the chicken gut microbiome revealed by metagenomics and culture.</title>
        <authorList>
            <person name="Gilroy R."/>
            <person name="Ravi A."/>
            <person name="Getino M."/>
            <person name="Pursley I."/>
            <person name="Horton D.L."/>
            <person name="Alikhan N.F."/>
            <person name="Baker D."/>
            <person name="Gharbi K."/>
            <person name="Hall N."/>
            <person name="Watson M."/>
            <person name="Adriaenssens E.M."/>
            <person name="Foster-Nyarko E."/>
            <person name="Jarju S."/>
            <person name="Secka A."/>
            <person name="Antonio M."/>
            <person name="Oren A."/>
            <person name="Chaudhuri R.R."/>
            <person name="La Ragione R."/>
            <person name="Hildebrand F."/>
            <person name="Pallen M.J."/>
        </authorList>
    </citation>
    <scope>NUCLEOTIDE SEQUENCE</scope>
    <source>
        <strain evidence="6">ChiBcec16_6824</strain>
    </source>
</reference>
<dbReference type="GO" id="GO:0003700">
    <property type="term" value="F:DNA-binding transcription factor activity"/>
    <property type="evidence" value="ECO:0007669"/>
    <property type="project" value="TreeGrafter"/>
</dbReference>
<comment type="caution">
    <text evidence="6">The sequence shown here is derived from an EMBL/GenBank/DDBJ whole genome shotgun (WGS) entry which is preliminary data.</text>
</comment>
<dbReference type="AlphaFoldDB" id="A0A9D1Y988"/>
<dbReference type="Gene3D" id="1.10.10.60">
    <property type="entry name" value="Homeodomain-like"/>
    <property type="match status" value="1"/>
</dbReference>
<dbReference type="Gene3D" id="1.10.357.10">
    <property type="entry name" value="Tetracycline Repressor, domain 2"/>
    <property type="match status" value="1"/>
</dbReference>
<accession>A0A9D1Y988</accession>
<dbReference type="SUPFAM" id="SSF48498">
    <property type="entry name" value="Tetracyclin repressor-like, C-terminal domain"/>
    <property type="match status" value="1"/>
</dbReference>
<dbReference type="PANTHER" id="PTHR30055:SF234">
    <property type="entry name" value="HTH-TYPE TRANSCRIPTIONAL REGULATOR BETI"/>
    <property type="match status" value="1"/>
</dbReference>
<gene>
    <name evidence="6" type="ORF">H9841_07090</name>
</gene>
<evidence type="ECO:0000256" key="1">
    <source>
        <dbReference type="ARBA" id="ARBA00023015"/>
    </source>
</evidence>
<evidence type="ECO:0000256" key="4">
    <source>
        <dbReference type="PROSITE-ProRule" id="PRU00335"/>
    </source>
</evidence>
<evidence type="ECO:0000259" key="5">
    <source>
        <dbReference type="PROSITE" id="PS50977"/>
    </source>
</evidence>
<dbReference type="SUPFAM" id="SSF46689">
    <property type="entry name" value="Homeodomain-like"/>
    <property type="match status" value="1"/>
</dbReference>
<keyword evidence="3" id="KW-0804">Transcription</keyword>
<sequence length="213" mass="23910">MSKKQALTEFHRGSILAAAERLFAAKGTEKTTMDDIARESEYSKATLYVYFQSKEEIVNAILLSSMVLLQKKIQAAVEHYGNWFQAYDAVCDAIIRFYGDNPTAYDTTIWEIPVNVDPEQMDKGMRDILQVGDATNAMLADFLRRGAAEGVVRIELPPNETVLLFWAALSGMVRMADSKNGYMGRSLSLERDVFLRHGARMLLDAITKGRTVE</sequence>
<dbReference type="Proteomes" id="UP000823868">
    <property type="component" value="Unassembled WGS sequence"/>
</dbReference>
<protein>
    <submittedName>
        <fullName evidence="6">TetR/AcrR family transcriptional regulator</fullName>
    </submittedName>
</protein>
<dbReference type="InterPro" id="IPR036271">
    <property type="entry name" value="Tet_transcr_reg_TetR-rel_C_sf"/>
</dbReference>
<dbReference type="InterPro" id="IPR009057">
    <property type="entry name" value="Homeodomain-like_sf"/>
</dbReference>
<keyword evidence="1" id="KW-0805">Transcription regulation</keyword>
<evidence type="ECO:0000256" key="3">
    <source>
        <dbReference type="ARBA" id="ARBA00023163"/>
    </source>
</evidence>
<proteinExistence type="predicted"/>
<reference evidence="6" key="2">
    <citation type="submission" date="2021-04" db="EMBL/GenBank/DDBJ databases">
        <authorList>
            <person name="Gilroy R."/>
        </authorList>
    </citation>
    <scope>NUCLEOTIDE SEQUENCE</scope>
    <source>
        <strain evidence="6">ChiBcec16_6824</strain>
    </source>
</reference>
<name>A0A9D1Y988_9FIRM</name>
<dbReference type="EMBL" id="DXDX01000129">
    <property type="protein sequence ID" value="HIY21645.1"/>
    <property type="molecule type" value="Genomic_DNA"/>
</dbReference>
<evidence type="ECO:0000313" key="7">
    <source>
        <dbReference type="Proteomes" id="UP000823868"/>
    </source>
</evidence>
<dbReference type="InterPro" id="IPR001647">
    <property type="entry name" value="HTH_TetR"/>
</dbReference>
<dbReference type="InterPro" id="IPR050109">
    <property type="entry name" value="HTH-type_TetR-like_transc_reg"/>
</dbReference>
<dbReference type="GO" id="GO:0000976">
    <property type="term" value="F:transcription cis-regulatory region binding"/>
    <property type="evidence" value="ECO:0007669"/>
    <property type="project" value="TreeGrafter"/>
</dbReference>
<dbReference type="PRINTS" id="PR00455">
    <property type="entry name" value="HTHTETR"/>
</dbReference>
<feature type="DNA-binding region" description="H-T-H motif" evidence="4">
    <location>
        <begin position="32"/>
        <end position="51"/>
    </location>
</feature>
<evidence type="ECO:0000256" key="2">
    <source>
        <dbReference type="ARBA" id="ARBA00023125"/>
    </source>
</evidence>
<dbReference type="PANTHER" id="PTHR30055">
    <property type="entry name" value="HTH-TYPE TRANSCRIPTIONAL REGULATOR RUTR"/>
    <property type="match status" value="1"/>
</dbReference>
<organism evidence="6 7">
    <name type="scientific">Candidatus Flavonifractor merdigallinarum</name>
    <dbReference type="NCBI Taxonomy" id="2838589"/>
    <lineage>
        <taxon>Bacteria</taxon>
        <taxon>Bacillati</taxon>
        <taxon>Bacillota</taxon>
        <taxon>Clostridia</taxon>
        <taxon>Eubacteriales</taxon>
        <taxon>Oscillospiraceae</taxon>
        <taxon>Flavonifractor</taxon>
    </lineage>
</organism>
<keyword evidence="2 4" id="KW-0238">DNA-binding</keyword>
<evidence type="ECO:0000313" key="6">
    <source>
        <dbReference type="EMBL" id="HIY21645.1"/>
    </source>
</evidence>